<feature type="transmembrane region" description="Helical" evidence="5">
    <location>
        <begin position="283"/>
        <end position="301"/>
    </location>
</feature>
<keyword evidence="4 5" id="KW-0472">Membrane</keyword>
<dbReference type="InterPro" id="IPR007016">
    <property type="entry name" value="O-antigen_ligase-rel_domated"/>
</dbReference>
<dbReference type="EMBL" id="BAFD01000124">
    <property type="protein sequence ID" value="GAB46688.1"/>
    <property type="molecule type" value="Genomic_DNA"/>
</dbReference>
<reference evidence="7 8" key="1">
    <citation type="submission" date="2012-02" db="EMBL/GenBank/DDBJ databases">
        <title>Whole genome shotgun sequence of Gordonia terrae NBRC 100016.</title>
        <authorList>
            <person name="Takarada H."/>
            <person name="Hosoyama A."/>
            <person name="Tsuchikane K."/>
            <person name="Katsumata H."/>
            <person name="Yamazaki S."/>
            <person name="Fujita N."/>
        </authorList>
    </citation>
    <scope>NUCLEOTIDE SEQUENCE [LARGE SCALE GENOMIC DNA]</scope>
    <source>
        <strain evidence="7 8">NBRC 100016</strain>
    </source>
</reference>
<protein>
    <recommendedName>
        <fullName evidence="6">O-antigen ligase-related domain-containing protein</fullName>
    </recommendedName>
</protein>
<evidence type="ECO:0000256" key="5">
    <source>
        <dbReference type="SAM" id="Phobius"/>
    </source>
</evidence>
<dbReference type="InterPro" id="IPR051533">
    <property type="entry name" value="WaaL-like"/>
</dbReference>
<organism evidence="7 8">
    <name type="scientific">Gordonia terrae NBRC 100016</name>
    <dbReference type="NCBI Taxonomy" id="1089454"/>
    <lineage>
        <taxon>Bacteria</taxon>
        <taxon>Bacillati</taxon>
        <taxon>Actinomycetota</taxon>
        <taxon>Actinomycetes</taxon>
        <taxon>Mycobacteriales</taxon>
        <taxon>Gordoniaceae</taxon>
        <taxon>Gordonia</taxon>
    </lineage>
</organism>
<comment type="caution">
    <text evidence="7">The sequence shown here is derived from an EMBL/GenBank/DDBJ whole genome shotgun (WGS) entry which is preliminary data.</text>
</comment>
<dbReference type="PANTHER" id="PTHR37422">
    <property type="entry name" value="TEICHURONIC ACID BIOSYNTHESIS PROTEIN TUAE"/>
    <property type="match status" value="1"/>
</dbReference>
<sequence>MPPWVLGGWNGPRGQVERQVGVAHLPVVVAVLLALVLAAAFVAVVYRRPQRGLLILAALTPLDGLLDIAPVPGVASAWKEGVLALTLICAANRRLRPVDRTGPPLHMPWWPAAAVLVAFGLVSALYVYGPIGLYGVKVTFFYLFVVLALWLTPFDALDRDRLVSIIMALGVLTTVVGIGQQILGPARLVELGYTFGEQVRTSGPLFRTFSTFNQPFGFGLFVMLALLVGGAVALSDTGRRRNQLFLVCWPVMAVTMATSVVRAAILGLVVGVIWLAALRFRRLIAPLIALGVVAVVALPFLPSSITKVFFNSSSLSQRGSGWGEIFASIWVHPLGTGLASSGSAADALSAARGDTTTTITAGAGGTVQQLSKNYQPDNYYVKLLLELGPIGLWLFLALIVTAVIWCVQYSRRMPDPDGAFVLGVSASMVAAMVACLVATYFEIFPLDFFFWLLLGAAGCATAQHESRTVRLHFVPEAAESRPTSANS</sequence>
<evidence type="ECO:0000313" key="8">
    <source>
        <dbReference type="Proteomes" id="UP000004881"/>
    </source>
</evidence>
<evidence type="ECO:0000256" key="4">
    <source>
        <dbReference type="ARBA" id="ARBA00023136"/>
    </source>
</evidence>
<name>A0ABQ0HLC3_9ACTN</name>
<keyword evidence="2 5" id="KW-0812">Transmembrane</keyword>
<feature type="transmembrane region" description="Helical" evidence="5">
    <location>
        <begin position="163"/>
        <end position="183"/>
    </location>
</feature>
<evidence type="ECO:0000256" key="2">
    <source>
        <dbReference type="ARBA" id="ARBA00022692"/>
    </source>
</evidence>
<evidence type="ECO:0000256" key="3">
    <source>
        <dbReference type="ARBA" id="ARBA00022989"/>
    </source>
</evidence>
<keyword evidence="8" id="KW-1185">Reference proteome</keyword>
<evidence type="ECO:0000313" key="7">
    <source>
        <dbReference type="EMBL" id="GAB46688.1"/>
    </source>
</evidence>
<feature type="domain" description="O-antigen ligase-related" evidence="6">
    <location>
        <begin position="252"/>
        <end position="396"/>
    </location>
</feature>
<proteinExistence type="predicted"/>
<dbReference type="PANTHER" id="PTHR37422:SF13">
    <property type="entry name" value="LIPOPOLYSACCHARIDE BIOSYNTHESIS PROTEIN PA4999-RELATED"/>
    <property type="match status" value="1"/>
</dbReference>
<evidence type="ECO:0000256" key="1">
    <source>
        <dbReference type="ARBA" id="ARBA00004141"/>
    </source>
</evidence>
<gene>
    <name evidence="7" type="ORF">GOTRE_175_01690</name>
</gene>
<keyword evidence="3 5" id="KW-1133">Transmembrane helix</keyword>
<feature type="transmembrane region" description="Helical" evidence="5">
    <location>
        <begin position="246"/>
        <end position="277"/>
    </location>
</feature>
<feature type="transmembrane region" description="Helical" evidence="5">
    <location>
        <begin position="134"/>
        <end position="151"/>
    </location>
</feature>
<dbReference type="Proteomes" id="UP000004881">
    <property type="component" value="Unassembled WGS sequence"/>
</dbReference>
<feature type="transmembrane region" description="Helical" evidence="5">
    <location>
        <begin position="20"/>
        <end position="46"/>
    </location>
</feature>
<accession>A0ABQ0HLC3</accession>
<feature type="transmembrane region" description="Helical" evidence="5">
    <location>
        <begin position="107"/>
        <end position="128"/>
    </location>
</feature>
<comment type="subcellular location">
    <subcellularLocation>
        <location evidence="1">Membrane</location>
        <topology evidence="1">Multi-pass membrane protein</topology>
    </subcellularLocation>
</comment>
<feature type="transmembrane region" description="Helical" evidence="5">
    <location>
        <begin position="419"/>
        <end position="440"/>
    </location>
</feature>
<feature type="transmembrane region" description="Helical" evidence="5">
    <location>
        <begin position="216"/>
        <end position="234"/>
    </location>
</feature>
<feature type="transmembrane region" description="Helical" evidence="5">
    <location>
        <begin position="53"/>
        <end position="71"/>
    </location>
</feature>
<dbReference type="Pfam" id="PF04932">
    <property type="entry name" value="Wzy_C"/>
    <property type="match status" value="1"/>
</dbReference>
<feature type="transmembrane region" description="Helical" evidence="5">
    <location>
        <begin position="390"/>
        <end position="407"/>
    </location>
</feature>
<evidence type="ECO:0000259" key="6">
    <source>
        <dbReference type="Pfam" id="PF04932"/>
    </source>
</evidence>